<organism evidence="2 3">
    <name type="scientific">Deinococcus roseus</name>
    <dbReference type="NCBI Taxonomy" id="392414"/>
    <lineage>
        <taxon>Bacteria</taxon>
        <taxon>Thermotogati</taxon>
        <taxon>Deinococcota</taxon>
        <taxon>Deinococci</taxon>
        <taxon>Deinococcales</taxon>
        <taxon>Deinococcaceae</taxon>
        <taxon>Deinococcus</taxon>
    </lineage>
</organism>
<keyword evidence="1" id="KW-0812">Transmembrane</keyword>
<accession>A0ABQ2CW82</accession>
<reference evidence="3" key="1">
    <citation type="journal article" date="2019" name="Int. J. Syst. Evol. Microbiol.">
        <title>The Global Catalogue of Microorganisms (GCM) 10K type strain sequencing project: providing services to taxonomists for standard genome sequencing and annotation.</title>
        <authorList>
            <consortium name="The Broad Institute Genomics Platform"/>
            <consortium name="The Broad Institute Genome Sequencing Center for Infectious Disease"/>
            <person name="Wu L."/>
            <person name="Ma J."/>
        </authorList>
    </citation>
    <scope>NUCLEOTIDE SEQUENCE [LARGE SCALE GENOMIC DNA]</scope>
    <source>
        <strain evidence="3">JCM 14370</strain>
    </source>
</reference>
<comment type="caution">
    <text evidence="2">The sequence shown here is derived from an EMBL/GenBank/DDBJ whole genome shotgun (WGS) entry which is preliminary data.</text>
</comment>
<evidence type="ECO:0000313" key="2">
    <source>
        <dbReference type="EMBL" id="GGJ26896.1"/>
    </source>
</evidence>
<protein>
    <submittedName>
        <fullName evidence="2">Uncharacterized protein</fullName>
    </submittedName>
</protein>
<sequence length="128" mass="14144">MFENPEALPLLAGLFLLAFLLVSLIFRSPSPFNPLVYFGLLLLSLLPSTFWVFAFGLMTTALLMGLGWVAVVLWLVMLGTTVVLMARGRDAPLGTFSRLFLTLWLVILLGPLTTPWMLKMACPSQCPL</sequence>
<feature type="transmembrane region" description="Helical" evidence="1">
    <location>
        <begin position="35"/>
        <end position="55"/>
    </location>
</feature>
<keyword evidence="1" id="KW-0472">Membrane</keyword>
<feature type="transmembrane region" description="Helical" evidence="1">
    <location>
        <begin position="6"/>
        <end position="26"/>
    </location>
</feature>
<keyword evidence="1" id="KW-1133">Transmembrane helix</keyword>
<feature type="transmembrane region" description="Helical" evidence="1">
    <location>
        <begin position="98"/>
        <end position="118"/>
    </location>
</feature>
<evidence type="ECO:0000256" key="1">
    <source>
        <dbReference type="SAM" id="Phobius"/>
    </source>
</evidence>
<dbReference type="Proteomes" id="UP000632222">
    <property type="component" value="Unassembled WGS sequence"/>
</dbReference>
<name>A0ABQ2CW82_9DEIO</name>
<feature type="transmembrane region" description="Helical" evidence="1">
    <location>
        <begin position="61"/>
        <end position="86"/>
    </location>
</feature>
<keyword evidence="3" id="KW-1185">Reference proteome</keyword>
<dbReference type="EMBL" id="BMOD01000003">
    <property type="protein sequence ID" value="GGJ26896.1"/>
    <property type="molecule type" value="Genomic_DNA"/>
</dbReference>
<proteinExistence type="predicted"/>
<evidence type="ECO:0000313" key="3">
    <source>
        <dbReference type="Proteomes" id="UP000632222"/>
    </source>
</evidence>
<gene>
    <name evidence="2" type="ORF">GCM10008938_11280</name>
</gene>